<dbReference type="Pfam" id="PF14374">
    <property type="entry name" value="Ribos_L4_asso_C"/>
    <property type="match status" value="1"/>
</dbReference>
<proteinExistence type="inferred from homology"/>
<evidence type="ECO:0000256" key="4">
    <source>
        <dbReference type="SAM" id="MobiDB-lite"/>
    </source>
</evidence>
<evidence type="ECO:0000256" key="1">
    <source>
        <dbReference type="ARBA" id="ARBA00010528"/>
    </source>
</evidence>
<dbReference type="RefSeq" id="XP_002113674.1">
    <property type="nucleotide sequence ID" value="XM_002113638.1"/>
</dbReference>
<evidence type="ECO:0000256" key="3">
    <source>
        <dbReference type="ARBA" id="ARBA00023274"/>
    </source>
</evidence>
<keyword evidence="2" id="KW-0689">Ribosomal protein</keyword>
<dbReference type="Pfam" id="PF00573">
    <property type="entry name" value="Ribosomal_L4"/>
    <property type="match status" value="1"/>
</dbReference>
<dbReference type="InterPro" id="IPR045240">
    <property type="entry name" value="Ribosomal_uL4_euk/arch"/>
</dbReference>
<dbReference type="HOGENOM" id="CLU_026535_4_0_1"/>
<dbReference type="STRING" id="10228.B3RZ62"/>
<sequence>MPAVLKAPIRPDLVQFVHTNMAKNKRQPYAVSTKAGHQTSAESWGTGRAVARIPRVRGGGTHRSGQAAYGNMCRGGRMFAPTRVWRRWTRKSNLSQRRYACASALAASSLPALVMARGHRIENIQEVPLVVSDSVESITKTSAAVAFLKRVNAYQDVEKVKASRTLRTGKGKLRNRRYVQRRGPLIIYNADNGIVKAFRNVPGVELAQISRLNLLSLAPGGHMGRFCVWGESAFKKLDSVFGTWRKLSEEKSNYNLPRSIMTTSDIARIINSNEVQSSIRPAKSKPKRAILKKNPLKNVKVMLRLNPHSAATKRQAYLASNKKARQELLEKKRKIVKKPAKGGKKSGKK</sequence>
<dbReference type="AlphaFoldDB" id="B3RZ62"/>
<evidence type="ECO:0000256" key="2">
    <source>
        <dbReference type="ARBA" id="ARBA00022980"/>
    </source>
</evidence>
<evidence type="ECO:0000313" key="7">
    <source>
        <dbReference type="Proteomes" id="UP000009022"/>
    </source>
</evidence>
<dbReference type="InParanoid" id="B3RZ62"/>
<protein>
    <recommendedName>
        <fullName evidence="5">Large ribosomal subunit protein uL4 C-terminal domain-containing protein</fullName>
    </recommendedName>
</protein>
<dbReference type="PANTHER" id="PTHR19431">
    <property type="entry name" value="60S RIBOSOMAL PROTEIN L4"/>
    <property type="match status" value="1"/>
</dbReference>
<dbReference type="InterPro" id="IPR025755">
    <property type="entry name" value="Ribos_uL4_C_dom"/>
</dbReference>
<dbReference type="InterPro" id="IPR002136">
    <property type="entry name" value="Ribosomal_uL4"/>
</dbReference>
<feature type="compositionally biased region" description="Basic residues" evidence="4">
    <location>
        <begin position="331"/>
        <end position="349"/>
    </location>
</feature>
<dbReference type="InterPro" id="IPR023574">
    <property type="entry name" value="Ribosomal_uL4_dom_sf"/>
</dbReference>
<keyword evidence="7" id="KW-1185">Reference proteome</keyword>
<comment type="similarity">
    <text evidence="1">Belongs to the universal ribosomal protein uL4 family.</text>
</comment>
<keyword evidence="3" id="KW-0687">Ribonucleoprotein</keyword>
<dbReference type="Gene3D" id="3.40.1370.10">
    <property type="match status" value="1"/>
</dbReference>
<dbReference type="PhylomeDB" id="B3RZ62"/>
<dbReference type="GO" id="GO:0003735">
    <property type="term" value="F:structural constituent of ribosome"/>
    <property type="evidence" value="ECO:0000318"/>
    <property type="project" value="GO_Central"/>
</dbReference>
<feature type="domain" description="Large ribosomal subunit protein uL4 C-terminal" evidence="5">
    <location>
        <begin position="252"/>
        <end position="325"/>
    </location>
</feature>
<evidence type="ECO:0000259" key="5">
    <source>
        <dbReference type="Pfam" id="PF14374"/>
    </source>
</evidence>
<name>B3RZ62_TRIAD</name>
<dbReference type="EMBL" id="DS985246">
    <property type="protein sequence ID" value="EDV24148.1"/>
    <property type="molecule type" value="Genomic_DNA"/>
</dbReference>
<dbReference type="GO" id="GO:0003723">
    <property type="term" value="F:RNA binding"/>
    <property type="evidence" value="ECO:0000318"/>
    <property type="project" value="GO_Central"/>
</dbReference>
<dbReference type="Proteomes" id="UP000009022">
    <property type="component" value="Unassembled WGS sequence"/>
</dbReference>
<accession>B3RZ62</accession>
<feature type="region of interest" description="Disordered" evidence="4">
    <location>
        <begin position="329"/>
        <end position="349"/>
    </location>
</feature>
<dbReference type="GeneID" id="6754886"/>
<dbReference type="GO" id="GO:0022625">
    <property type="term" value="C:cytosolic large ribosomal subunit"/>
    <property type="evidence" value="ECO:0000318"/>
    <property type="project" value="GO_Central"/>
</dbReference>
<dbReference type="GO" id="GO:0006412">
    <property type="term" value="P:translation"/>
    <property type="evidence" value="ECO:0007669"/>
    <property type="project" value="InterPro"/>
</dbReference>
<dbReference type="KEGG" id="tad:TRIADDRAFT_63312"/>
<dbReference type="FunCoup" id="B3RZ62">
    <property type="interactions" value="1264"/>
</dbReference>
<gene>
    <name evidence="6" type="ORF">TRIADDRAFT_63312</name>
</gene>
<organism evidence="6 7">
    <name type="scientific">Trichoplax adhaerens</name>
    <name type="common">Trichoplax reptans</name>
    <dbReference type="NCBI Taxonomy" id="10228"/>
    <lineage>
        <taxon>Eukaryota</taxon>
        <taxon>Metazoa</taxon>
        <taxon>Placozoa</taxon>
        <taxon>Uniplacotomia</taxon>
        <taxon>Trichoplacea</taxon>
        <taxon>Trichoplacidae</taxon>
        <taxon>Trichoplax</taxon>
    </lineage>
</organism>
<dbReference type="CTD" id="6754886"/>
<dbReference type="OMA" id="ALYGTWR"/>
<dbReference type="SUPFAM" id="SSF52166">
    <property type="entry name" value="Ribosomal protein L4"/>
    <property type="match status" value="1"/>
</dbReference>
<reference evidence="6 7" key="1">
    <citation type="journal article" date="2008" name="Nature">
        <title>The Trichoplax genome and the nature of placozoans.</title>
        <authorList>
            <person name="Srivastava M."/>
            <person name="Begovic E."/>
            <person name="Chapman J."/>
            <person name="Putnam N.H."/>
            <person name="Hellsten U."/>
            <person name="Kawashima T."/>
            <person name="Kuo A."/>
            <person name="Mitros T."/>
            <person name="Salamov A."/>
            <person name="Carpenter M.L."/>
            <person name="Signorovitch A.Y."/>
            <person name="Moreno M.A."/>
            <person name="Kamm K."/>
            <person name="Grimwood J."/>
            <person name="Schmutz J."/>
            <person name="Shapiro H."/>
            <person name="Grigoriev I.V."/>
            <person name="Buss L.W."/>
            <person name="Schierwater B."/>
            <person name="Dellaporta S.L."/>
            <person name="Rokhsar D.S."/>
        </authorList>
    </citation>
    <scope>NUCLEOTIDE SEQUENCE [LARGE SCALE GENOMIC DNA]</scope>
    <source>
        <strain evidence="6 7">Grell-BS-1999</strain>
    </source>
</reference>
<dbReference type="OrthoDB" id="10259785at2759"/>
<dbReference type="FunFam" id="3.40.1370.10:FF:000002">
    <property type="entry name" value="60S ribosomal protein L4"/>
    <property type="match status" value="1"/>
</dbReference>
<dbReference type="eggNOG" id="KOG1475">
    <property type="taxonomic scope" value="Eukaryota"/>
</dbReference>
<evidence type="ECO:0000313" key="6">
    <source>
        <dbReference type="EMBL" id="EDV24148.1"/>
    </source>
</evidence>